<organism evidence="1 2">
    <name type="scientific">Pseudosulfitobacter pseudonitzschiae</name>
    <dbReference type="NCBI Taxonomy" id="1402135"/>
    <lineage>
        <taxon>Bacteria</taxon>
        <taxon>Pseudomonadati</taxon>
        <taxon>Pseudomonadota</taxon>
        <taxon>Alphaproteobacteria</taxon>
        <taxon>Rhodobacterales</taxon>
        <taxon>Roseobacteraceae</taxon>
        <taxon>Pseudosulfitobacter</taxon>
    </lineage>
</organism>
<reference evidence="1 2" key="1">
    <citation type="submission" date="2017-07" db="EMBL/GenBank/DDBJ databases">
        <title>Genome Sequence of Sulfitobacter pseudonitzschiae Strain SMR1 Isolated from a culture of the Diatom Skeletonema marinoi.</title>
        <authorList>
            <person name="Topel M."/>
            <person name="Pinder M.I.M."/>
            <person name="Johansson O.N."/>
            <person name="Kourtchenko O."/>
            <person name="Godhe A."/>
            <person name="Clarke A.K."/>
        </authorList>
    </citation>
    <scope>NUCLEOTIDE SEQUENCE [LARGE SCALE GENOMIC DNA]</scope>
    <source>
        <strain evidence="1 2">SMR1</strain>
        <plasmid evidence="1 2">pSMR1-1</plasmid>
    </source>
</reference>
<protein>
    <submittedName>
        <fullName evidence="1">Uncharacterized protein</fullName>
    </submittedName>
</protein>
<dbReference type="EMBL" id="CP022416">
    <property type="protein sequence ID" value="ASM74640.1"/>
    <property type="molecule type" value="Genomic_DNA"/>
</dbReference>
<dbReference type="OrthoDB" id="8478422at2"/>
<evidence type="ECO:0000313" key="2">
    <source>
        <dbReference type="Proteomes" id="UP000199754"/>
    </source>
</evidence>
<name>A0A221K6Z5_9RHOB</name>
<dbReference type="Proteomes" id="UP000199754">
    <property type="component" value="Plasmid pSMR1-1"/>
</dbReference>
<gene>
    <name evidence="1" type="ORF">SULPSESMR1_04945</name>
</gene>
<keyword evidence="1" id="KW-0614">Plasmid</keyword>
<geneLocation type="plasmid" evidence="1 2">
    <name>pSMR1-1</name>
</geneLocation>
<evidence type="ECO:0000313" key="1">
    <source>
        <dbReference type="EMBL" id="ASM74640.1"/>
    </source>
</evidence>
<proteinExistence type="predicted"/>
<dbReference type="RefSeq" id="WP_089422667.1">
    <property type="nucleotide sequence ID" value="NZ_CP022416.1"/>
</dbReference>
<keyword evidence="2" id="KW-1185">Reference proteome</keyword>
<sequence>MNYHNDLTVSHDAKAIPYCAGVLRKDGARNFGFVNLKANPEAMLELAELKGDEALQHLVEAINAPETGLMTIGCSSGFVTEASCCRKTGYVEISFATDQMVEDAQNYFPLFYHFSRALSDAHFDAHVHFSWDLMPARFVESDVDGFTIAINVNTGFCETPQDAVDIWDVSTQFLATFLNSVPPMDGGPLF</sequence>
<dbReference type="KEGG" id="spse:SULPSESMR1_04945"/>
<dbReference type="AlphaFoldDB" id="A0A221K6Z5"/>
<accession>A0A221K6Z5</accession>